<dbReference type="AlphaFoldDB" id="A0A932M0X6"/>
<evidence type="ECO:0000259" key="2">
    <source>
        <dbReference type="Pfam" id="PF04293"/>
    </source>
</evidence>
<dbReference type="InterPro" id="IPR007390">
    <property type="entry name" value="Spore_V_R"/>
</dbReference>
<dbReference type="InterPro" id="IPR056174">
    <property type="entry name" value="SpoVR_N"/>
</dbReference>
<dbReference type="Proteomes" id="UP000741360">
    <property type="component" value="Unassembled WGS sequence"/>
</dbReference>
<sequence>MNLSSALTQIKEEIKGHALSCGLDFFETIFEVIDYAQINEVASYGGFPTRYPHWRFGMEYEELSKGYAYGLQKIYEMVINNDPCYAYLMESNNLVDQKIVMGHVYAHCDFFKNNIYFSSTNRKMIDEMANHGMRMRNYVEQYGEEDVERFIDCCLSLENLIDVHSPFQERKRRREDQEIEEEEPPKTVQKIRSKEYMDRFINPQEFMDAQKRKLEEEKQRERMFPEHPERDILLFMIEHAPMEKWQRNILSMIREESYYFSPQAQTKIMNEGWATYWHSKIMTEKALKDSELIDYADHHSGTLAVRPGHINPYKLGVELFRDIEERWNKGKFGKDYDECDDYLAKKNWNQNLGRGREKIFEVRRIYNDINFIDTFLTKEFCEDHKLFTFKYNEETKRYEIDDRDFKKIKQKLLFSLTNMGNPIILVEDGNHGNRGDLLLNHQHEGVDLRIDYAKDTLKNLFQIWRRPVHIHTTVEGRKKRLSFTGQEHLEKDI</sequence>
<evidence type="ECO:0000313" key="3">
    <source>
        <dbReference type="EMBL" id="MBI3014321.1"/>
    </source>
</evidence>
<reference evidence="3" key="1">
    <citation type="submission" date="2020-07" db="EMBL/GenBank/DDBJ databases">
        <title>Huge and variable diversity of episymbiotic CPR bacteria and DPANN archaea in groundwater ecosystems.</title>
        <authorList>
            <person name="He C.Y."/>
            <person name="Keren R."/>
            <person name="Whittaker M."/>
            <person name="Farag I.F."/>
            <person name="Doudna J."/>
            <person name="Cate J.H.D."/>
            <person name="Banfield J.F."/>
        </authorList>
    </citation>
    <scope>NUCLEOTIDE SEQUENCE</scope>
    <source>
        <strain evidence="3">NC_groundwater_717_Ag_S-0.2um_59_8</strain>
    </source>
</reference>
<comment type="caution">
    <text evidence="3">The sequence shown here is derived from an EMBL/GenBank/DDBJ whole genome shotgun (WGS) entry which is preliminary data.</text>
</comment>
<name>A0A932M0X6_UNCTE</name>
<protein>
    <submittedName>
        <fullName evidence="3">SpoVR family protein</fullName>
    </submittedName>
</protein>
<proteinExistence type="predicted"/>
<evidence type="ECO:0000256" key="1">
    <source>
        <dbReference type="SAM" id="MobiDB-lite"/>
    </source>
</evidence>
<dbReference type="PANTHER" id="PTHR30029">
    <property type="entry name" value="STAGE V SPORULATION PROTEIN R"/>
    <property type="match status" value="1"/>
</dbReference>
<evidence type="ECO:0000313" key="4">
    <source>
        <dbReference type="Proteomes" id="UP000741360"/>
    </source>
</evidence>
<dbReference type="EMBL" id="JACPSX010000085">
    <property type="protein sequence ID" value="MBI3014321.1"/>
    <property type="molecule type" value="Genomic_DNA"/>
</dbReference>
<dbReference type="Pfam" id="PF04293">
    <property type="entry name" value="SpoVR"/>
    <property type="match status" value="1"/>
</dbReference>
<feature type="region of interest" description="Disordered" evidence="1">
    <location>
        <begin position="168"/>
        <end position="187"/>
    </location>
</feature>
<organism evidence="3 4">
    <name type="scientific">Tectimicrobiota bacterium</name>
    <dbReference type="NCBI Taxonomy" id="2528274"/>
    <lineage>
        <taxon>Bacteria</taxon>
        <taxon>Pseudomonadati</taxon>
        <taxon>Nitrospinota/Tectimicrobiota group</taxon>
        <taxon>Candidatus Tectimicrobiota</taxon>
    </lineage>
</organism>
<accession>A0A932M0X6</accession>
<feature type="domain" description="SpoVR protein-like N-terminal" evidence="2">
    <location>
        <begin position="5"/>
        <end position="419"/>
    </location>
</feature>
<dbReference type="PANTHER" id="PTHR30029:SF2">
    <property type="entry name" value="STAGE V SPORULATION PROTEIN R"/>
    <property type="match status" value="1"/>
</dbReference>
<gene>
    <name evidence="3" type="ORF">HYY65_04465</name>
</gene>